<accession>A0ABU6Q3D8</accession>
<feature type="domain" description="DUF632" evidence="1">
    <location>
        <begin position="103"/>
        <end position="159"/>
    </location>
</feature>
<proteinExistence type="predicted"/>
<comment type="caution">
    <text evidence="2">The sequence shown here is derived from an EMBL/GenBank/DDBJ whole genome shotgun (WGS) entry which is preliminary data.</text>
</comment>
<dbReference type="Pfam" id="PF04782">
    <property type="entry name" value="DUF632"/>
    <property type="match status" value="1"/>
</dbReference>
<reference evidence="2 3" key="1">
    <citation type="journal article" date="2023" name="Plants (Basel)">
        <title>Bridging the Gap: Combining Genomics and Transcriptomics Approaches to Understand Stylosanthes scabra, an Orphan Legume from the Brazilian Caatinga.</title>
        <authorList>
            <person name="Ferreira-Neto J.R.C."/>
            <person name="da Silva M.D."/>
            <person name="Binneck E."/>
            <person name="de Melo N.F."/>
            <person name="da Silva R.H."/>
            <person name="de Melo A.L.T.M."/>
            <person name="Pandolfi V."/>
            <person name="Bustamante F.O."/>
            <person name="Brasileiro-Vidal A.C."/>
            <person name="Benko-Iseppon A.M."/>
        </authorList>
    </citation>
    <scope>NUCLEOTIDE SEQUENCE [LARGE SCALE GENOMIC DNA]</scope>
    <source>
        <tissue evidence="2">Leaves</tissue>
    </source>
</reference>
<dbReference type="Proteomes" id="UP001341840">
    <property type="component" value="Unassembled WGS sequence"/>
</dbReference>
<dbReference type="InterPro" id="IPR006867">
    <property type="entry name" value="DUF632"/>
</dbReference>
<evidence type="ECO:0000313" key="3">
    <source>
        <dbReference type="Proteomes" id="UP001341840"/>
    </source>
</evidence>
<dbReference type="EMBL" id="JASCZI010000008">
    <property type="protein sequence ID" value="MED6106345.1"/>
    <property type="molecule type" value="Genomic_DNA"/>
</dbReference>
<protein>
    <recommendedName>
        <fullName evidence="1">DUF632 domain-containing protein</fullName>
    </recommendedName>
</protein>
<sequence>MAFDFWVGLLFVRPAGGPYTPQDDQLPYNFISIFLRWWMGGLLFQLACGNKKEEKDNKKVVNVAENESSGYSERVKEIQILFERASDSGNPILEMLKFLEIRKDMAECHRCQIVESKILDESSLSEKQLNKDNQIDAIIKLKFELQNWNIRFSDWIQAQSVM</sequence>
<organism evidence="2 3">
    <name type="scientific">Stylosanthes scabra</name>
    <dbReference type="NCBI Taxonomy" id="79078"/>
    <lineage>
        <taxon>Eukaryota</taxon>
        <taxon>Viridiplantae</taxon>
        <taxon>Streptophyta</taxon>
        <taxon>Embryophyta</taxon>
        <taxon>Tracheophyta</taxon>
        <taxon>Spermatophyta</taxon>
        <taxon>Magnoliopsida</taxon>
        <taxon>eudicotyledons</taxon>
        <taxon>Gunneridae</taxon>
        <taxon>Pentapetalae</taxon>
        <taxon>rosids</taxon>
        <taxon>fabids</taxon>
        <taxon>Fabales</taxon>
        <taxon>Fabaceae</taxon>
        <taxon>Papilionoideae</taxon>
        <taxon>50 kb inversion clade</taxon>
        <taxon>dalbergioids sensu lato</taxon>
        <taxon>Dalbergieae</taxon>
        <taxon>Pterocarpus clade</taxon>
        <taxon>Stylosanthes</taxon>
    </lineage>
</organism>
<evidence type="ECO:0000259" key="1">
    <source>
        <dbReference type="Pfam" id="PF04782"/>
    </source>
</evidence>
<evidence type="ECO:0000313" key="2">
    <source>
        <dbReference type="EMBL" id="MED6106345.1"/>
    </source>
</evidence>
<name>A0ABU6Q3D8_9FABA</name>
<gene>
    <name evidence="2" type="ORF">PIB30_004121</name>
</gene>
<keyword evidence="3" id="KW-1185">Reference proteome</keyword>